<keyword evidence="3" id="KW-1185">Reference proteome</keyword>
<dbReference type="RefSeq" id="WP_218317753.1">
    <property type="nucleotide sequence ID" value="NZ_JAGSPB010000003.1"/>
</dbReference>
<comment type="caution">
    <text evidence="2">The sequence shown here is derived from an EMBL/GenBank/DDBJ whole genome shotgun (WGS) entry which is preliminary data.</text>
</comment>
<evidence type="ECO:0000256" key="1">
    <source>
        <dbReference type="SAM" id="Phobius"/>
    </source>
</evidence>
<protein>
    <submittedName>
        <fullName evidence="2">Uncharacterized protein</fullName>
    </submittedName>
</protein>
<keyword evidence="1" id="KW-1133">Transmembrane helix</keyword>
<feature type="transmembrane region" description="Helical" evidence="1">
    <location>
        <begin position="12"/>
        <end position="31"/>
    </location>
</feature>
<sequence>MQISKSKSGADNFFISHLTASAAVIILWTGYLNTLPSFVAGLAAGLVLASSALMFLFRTKDEYTLATWHAGTSAAFAASVLFLLADAFTPAFENLSAADFRLGPLAAMTAYLMAVLIKRLRDRA</sequence>
<name>A0ABS6SPZ7_9SPHN</name>
<feature type="transmembrane region" description="Helical" evidence="1">
    <location>
        <begin position="37"/>
        <end position="56"/>
    </location>
</feature>
<evidence type="ECO:0000313" key="3">
    <source>
        <dbReference type="Proteomes" id="UP000699975"/>
    </source>
</evidence>
<organism evidence="2 3">
    <name type="scientific">Erythrobacter ani</name>
    <dbReference type="NCBI Taxonomy" id="2827235"/>
    <lineage>
        <taxon>Bacteria</taxon>
        <taxon>Pseudomonadati</taxon>
        <taxon>Pseudomonadota</taxon>
        <taxon>Alphaproteobacteria</taxon>
        <taxon>Sphingomonadales</taxon>
        <taxon>Erythrobacteraceae</taxon>
        <taxon>Erythrobacter/Porphyrobacter group</taxon>
        <taxon>Erythrobacter</taxon>
    </lineage>
</organism>
<reference evidence="2 3" key="1">
    <citation type="submission" date="2021-04" db="EMBL/GenBank/DDBJ databases">
        <authorList>
            <person name="Pira H."/>
            <person name="Risdian C."/>
            <person name="Wink J."/>
        </authorList>
    </citation>
    <scope>NUCLEOTIDE SEQUENCE [LARGE SCALE GENOMIC DNA]</scope>
    <source>
        <strain evidence="2 3">WH131</strain>
    </source>
</reference>
<feature type="transmembrane region" description="Helical" evidence="1">
    <location>
        <begin position="100"/>
        <end position="117"/>
    </location>
</feature>
<feature type="transmembrane region" description="Helical" evidence="1">
    <location>
        <begin position="68"/>
        <end position="88"/>
    </location>
</feature>
<keyword evidence="1" id="KW-0812">Transmembrane</keyword>
<proteinExistence type="predicted"/>
<gene>
    <name evidence="2" type="ORF">KCG45_13065</name>
</gene>
<dbReference type="Proteomes" id="UP000699975">
    <property type="component" value="Unassembled WGS sequence"/>
</dbReference>
<dbReference type="EMBL" id="JAGSPB010000003">
    <property type="protein sequence ID" value="MBV7267116.1"/>
    <property type="molecule type" value="Genomic_DNA"/>
</dbReference>
<accession>A0ABS6SPZ7</accession>
<keyword evidence="1" id="KW-0472">Membrane</keyword>
<evidence type="ECO:0000313" key="2">
    <source>
        <dbReference type="EMBL" id="MBV7267116.1"/>
    </source>
</evidence>